<comment type="caution">
    <text evidence="1">The sequence shown here is derived from an EMBL/GenBank/DDBJ whole genome shotgun (WGS) entry which is preliminary data.</text>
</comment>
<evidence type="ECO:0000313" key="1">
    <source>
        <dbReference type="EMBL" id="EFK95980.1"/>
    </source>
</evidence>
<name>D9PKD8_9ZZZZ</name>
<dbReference type="AlphaFoldDB" id="D9PKD8"/>
<organism evidence="1">
    <name type="scientific">sediment metagenome</name>
    <dbReference type="NCBI Taxonomy" id="749907"/>
    <lineage>
        <taxon>unclassified sequences</taxon>
        <taxon>metagenomes</taxon>
        <taxon>ecological metagenomes</taxon>
    </lineage>
</organism>
<feature type="non-terminal residue" evidence="1">
    <location>
        <position position="1"/>
    </location>
</feature>
<reference evidence="1" key="2">
    <citation type="journal article" date="2011" name="Microb. Ecol.">
        <title>Taxonomic and Functional Metagenomic Profiling of the Microbial Community in the Anoxic Sediment of a Sub-saline Shallow Lake (Laguna de Carrizo, Central Spain).</title>
        <authorList>
            <person name="Ferrer M."/>
            <person name="Guazzaroni M.E."/>
            <person name="Richter M."/>
            <person name="Garcia-Salamanca A."/>
            <person name="Yarza P."/>
            <person name="Suarez-Suarez A."/>
            <person name="Solano J."/>
            <person name="Alcaide M."/>
            <person name="van Dillewijn P."/>
            <person name="Molina-Henares M.A."/>
            <person name="Lopez-Cortes N."/>
            <person name="Al-Ramahi Y."/>
            <person name="Guerrero C."/>
            <person name="Acosta A."/>
            <person name="de Eugenio L.I."/>
            <person name="Martinez V."/>
            <person name="Marques S."/>
            <person name="Rojo F."/>
            <person name="Santero E."/>
            <person name="Genilloud O."/>
            <person name="Perez-Perez J."/>
            <person name="Rossello-Mora R."/>
            <person name="Ramos J.L."/>
        </authorList>
    </citation>
    <scope>NUCLEOTIDE SEQUENCE</scope>
</reference>
<gene>
    <name evidence="1" type="ORF">LDC_2003</name>
</gene>
<protein>
    <submittedName>
        <fullName evidence="1">Uncharacterized protein</fullName>
    </submittedName>
</protein>
<reference evidence="1" key="1">
    <citation type="submission" date="2010-07" db="EMBL/GenBank/DDBJ databases">
        <authorList>
            <consortium name="CONSOLIDER consortium CSD2007-00005"/>
            <person name="Guazzaroni M.-E."/>
            <person name="Richter M."/>
            <person name="Garcia-Salamanca A."/>
            <person name="Yarza P."/>
            <person name="Ferrer M."/>
        </authorList>
    </citation>
    <scope>NUCLEOTIDE SEQUENCE</scope>
</reference>
<accession>D9PKD8</accession>
<dbReference type="EMBL" id="ADZX01000599">
    <property type="protein sequence ID" value="EFK95980.1"/>
    <property type="molecule type" value="Genomic_DNA"/>
</dbReference>
<sequence>GEVLELLQDRYRRARRQDDPDEWKETDWSAVDLEAMVPFLEIFPSRWDLSVSLDGRKYWVVDFWCLTPGCPCTDVALDFVAADDDTSEHVVVDLETGEPDEPEASEAAQRLWAAFRGEPTAFAELEARREATRRVARELPAHLESR</sequence>
<proteinExistence type="predicted"/>